<dbReference type="OrthoDB" id="384795at2"/>
<dbReference type="Pfam" id="PF08818">
    <property type="entry name" value="DUF1801"/>
    <property type="match status" value="1"/>
</dbReference>
<evidence type="ECO:0000313" key="3">
    <source>
        <dbReference type="Proteomes" id="UP000215145"/>
    </source>
</evidence>
<dbReference type="Proteomes" id="UP000215145">
    <property type="component" value="Unassembled WGS sequence"/>
</dbReference>
<dbReference type="Gene3D" id="3.90.1150.200">
    <property type="match status" value="1"/>
</dbReference>
<dbReference type="EMBL" id="NMUQ01000001">
    <property type="protein sequence ID" value="OXM16348.1"/>
    <property type="molecule type" value="Genomic_DNA"/>
</dbReference>
<dbReference type="SUPFAM" id="SSF159888">
    <property type="entry name" value="YdhG-like"/>
    <property type="match status" value="1"/>
</dbReference>
<dbReference type="RefSeq" id="WP_089523432.1">
    <property type="nucleotide sequence ID" value="NZ_NMUQ01000001.1"/>
</dbReference>
<dbReference type="InterPro" id="IPR014922">
    <property type="entry name" value="YdhG-like"/>
</dbReference>
<gene>
    <name evidence="2" type="ORF">CGZ75_06600</name>
</gene>
<sequence>MEVFAQFLDRIDHPGHRERTEEVLSWVRNNYPNLAPIMAWNQPMFTDHDTYIIGFSTAKQHLAVAPERAGMVHFADEIVQAGYDHTNLLVRIKWNSPVDYSLLQKMIEFNIMDKADCSTFWRK</sequence>
<evidence type="ECO:0000259" key="1">
    <source>
        <dbReference type="Pfam" id="PF08818"/>
    </source>
</evidence>
<accession>A0A229P2L2</accession>
<keyword evidence="3" id="KW-1185">Reference proteome</keyword>
<evidence type="ECO:0000313" key="2">
    <source>
        <dbReference type="EMBL" id="OXM16348.1"/>
    </source>
</evidence>
<protein>
    <submittedName>
        <fullName evidence="2">Iron chaperone</fullName>
    </submittedName>
</protein>
<feature type="domain" description="YdhG-like" evidence="1">
    <location>
        <begin position="16"/>
        <end position="111"/>
    </location>
</feature>
<reference evidence="2 3" key="1">
    <citation type="submission" date="2017-07" db="EMBL/GenBank/DDBJ databases">
        <title>Paenibacillus herberti R33 genome sequencing and assembly.</title>
        <authorList>
            <person name="Su W."/>
        </authorList>
    </citation>
    <scope>NUCLEOTIDE SEQUENCE [LARGE SCALE GENOMIC DNA]</scope>
    <source>
        <strain evidence="2 3">R33</strain>
    </source>
</reference>
<comment type="caution">
    <text evidence="2">The sequence shown here is derived from an EMBL/GenBank/DDBJ whole genome shotgun (WGS) entry which is preliminary data.</text>
</comment>
<dbReference type="AlphaFoldDB" id="A0A229P2L2"/>
<proteinExistence type="predicted"/>
<organism evidence="2 3">
    <name type="scientific">Paenibacillus herberti</name>
    <dbReference type="NCBI Taxonomy" id="1619309"/>
    <lineage>
        <taxon>Bacteria</taxon>
        <taxon>Bacillati</taxon>
        <taxon>Bacillota</taxon>
        <taxon>Bacilli</taxon>
        <taxon>Bacillales</taxon>
        <taxon>Paenibacillaceae</taxon>
        <taxon>Paenibacillus</taxon>
    </lineage>
</organism>
<name>A0A229P2L2_9BACL</name>